<sequence>MASYPDSGRGKQCQPPPIDPHDGARMTSQLHTQRAGQTIVLNQYERLKRIGAGQHGEVYVAWDRNTESLVAIKGMKRKTPQDKMKFLRKSAIQASPHTPLTDRLGTTENKIRKEIAIMKKCRHAHVVRLLEVIDDRMKHKIYMVMEFLGGGEIKWRNVKHEPLLHVNQARRICRDAILGLEYLHYQGIIHRDIKPANLLWTDDRQQVKISDFGVSHFSAALRMAAAGSGQAALDTPSDPRLKNDNELSRRAGTPSFYAPEIIYEYKQENMPGDNESGRSTSSLHLPLSKPPVTKAIDVWALGITLYCLLFGHVPFHYGGNNTFRTYVLIANADWGVEDTMGFDRIPTSGRFPEGNDESEGAVIVRILDKMLQKDAPDRMTLDQFKSHPWITRDIPNVGEWLRETSPGKNDMVMVTDMETRSALSDVHFRQGWHHRWIHRISTILHTVRSHRSTRSFGQSDEKFGSDSAPHIWGDRHKQDKHHGSTKRKKGKKADHKDKGKAVVTPDKGKGRAKNRPKTAKNESGSTFVSPSAGKARRGSDSLVVPDASHSPKTSSPISSRDDYLVNRKRSSDKSLGRFIPLTERFLPSKPFSPESTPPNGSTSTLGSSAESYSHRQRYAGGGSTETIDNTGRFSPVRFAPRAASAPDITDMEDVLSINSGRDYELDWDAKMLGAGGVANEPVYGTTARFTAAVAAASNVASTSRQSQLDRSIISNSTSATADPTLYDTTFARQAQIRSQAASPLVHMAYGSNFDHDNAYEEGSDDSLSYGEVVEGQYHGGPYPDVPSTASSELYEEDEGEDSEEENAPIEVRRRRPSFAVTTASPSPPSNRSPL</sequence>
<dbReference type="Gene3D" id="3.30.200.20">
    <property type="entry name" value="Phosphorylase Kinase, domain 1"/>
    <property type="match status" value="1"/>
</dbReference>
<dbReference type="InParanoid" id="A0A0C3F6U1"/>
<dbReference type="Gene3D" id="1.10.510.10">
    <property type="entry name" value="Transferase(Phosphotransferase) domain 1"/>
    <property type="match status" value="1"/>
</dbReference>
<protein>
    <recommendedName>
        <fullName evidence="8">Protein kinase domain-containing protein</fullName>
    </recommendedName>
</protein>
<feature type="compositionally biased region" description="Low complexity" evidence="7">
    <location>
        <begin position="548"/>
        <end position="558"/>
    </location>
</feature>
<feature type="compositionally biased region" description="Pro residues" evidence="7">
    <location>
        <begin position="825"/>
        <end position="834"/>
    </location>
</feature>
<evidence type="ECO:0000256" key="5">
    <source>
        <dbReference type="ARBA" id="ARBA00022840"/>
    </source>
</evidence>
<evidence type="ECO:0000256" key="6">
    <source>
        <dbReference type="PROSITE-ProRule" id="PRU10141"/>
    </source>
</evidence>
<dbReference type="SMART" id="SM00220">
    <property type="entry name" value="S_TKc"/>
    <property type="match status" value="1"/>
</dbReference>
<dbReference type="AlphaFoldDB" id="A0A0C3F6U1"/>
<feature type="domain" description="Protein kinase" evidence="8">
    <location>
        <begin position="44"/>
        <end position="390"/>
    </location>
</feature>
<organism evidence="9 10">
    <name type="scientific">Piloderma croceum (strain F 1598)</name>
    <dbReference type="NCBI Taxonomy" id="765440"/>
    <lineage>
        <taxon>Eukaryota</taxon>
        <taxon>Fungi</taxon>
        <taxon>Dikarya</taxon>
        <taxon>Basidiomycota</taxon>
        <taxon>Agaricomycotina</taxon>
        <taxon>Agaricomycetes</taxon>
        <taxon>Agaricomycetidae</taxon>
        <taxon>Atheliales</taxon>
        <taxon>Atheliaceae</taxon>
        <taxon>Piloderma</taxon>
    </lineage>
</organism>
<name>A0A0C3F6U1_PILCF</name>
<dbReference type="Pfam" id="PF00069">
    <property type="entry name" value="Pkinase"/>
    <property type="match status" value="1"/>
</dbReference>
<dbReference type="InterPro" id="IPR017441">
    <property type="entry name" value="Protein_kinase_ATP_BS"/>
</dbReference>
<reference evidence="9 10" key="1">
    <citation type="submission" date="2014-04" db="EMBL/GenBank/DDBJ databases">
        <authorList>
            <consortium name="DOE Joint Genome Institute"/>
            <person name="Kuo A."/>
            <person name="Tarkka M."/>
            <person name="Buscot F."/>
            <person name="Kohler A."/>
            <person name="Nagy L.G."/>
            <person name="Floudas D."/>
            <person name="Copeland A."/>
            <person name="Barry K.W."/>
            <person name="Cichocki N."/>
            <person name="Veneault-Fourrey C."/>
            <person name="LaButti K."/>
            <person name="Lindquist E.A."/>
            <person name="Lipzen A."/>
            <person name="Lundell T."/>
            <person name="Morin E."/>
            <person name="Murat C."/>
            <person name="Sun H."/>
            <person name="Tunlid A."/>
            <person name="Henrissat B."/>
            <person name="Grigoriev I.V."/>
            <person name="Hibbett D.S."/>
            <person name="Martin F."/>
            <person name="Nordberg H.P."/>
            <person name="Cantor M.N."/>
            <person name="Hua S.X."/>
        </authorList>
    </citation>
    <scope>NUCLEOTIDE SEQUENCE [LARGE SCALE GENOMIC DNA]</scope>
    <source>
        <strain evidence="9 10">F 1598</strain>
    </source>
</reference>
<feature type="compositionally biased region" description="Polar residues" evidence="7">
    <location>
        <begin position="593"/>
        <end position="611"/>
    </location>
</feature>
<dbReference type="InterPro" id="IPR011009">
    <property type="entry name" value="Kinase-like_dom_sf"/>
</dbReference>
<dbReference type="STRING" id="765440.A0A0C3F6U1"/>
<dbReference type="PROSITE" id="PS50011">
    <property type="entry name" value="PROTEIN_KINASE_DOM"/>
    <property type="match status" value="1"/>
</dbReference>
<keyword evidence="1" id="KW-0723">Serine/threonine-protein kinase</keyword>
<feature type="region of interest" description="Disordered" evidence="7">
    <location>
        <begin position="756"/>
        <end position="834"/>
    </location>
</feature>
<evidence type="ECO:0000256" key="3">
    <source>
        <dbReference type="ARBA" id="ARBA00022741"/>
    </source>
</evidence>
<keyword evidence="3 6" id="KW-0547">Nucleotide-binding</keyword>
<gene>
    <name evidence="9" type="ORF">PILCRDRAFT_822528</name>
</gene>
<evidence type="ECO:0000313" key="10">
    <source>
        <dbReference type="Proteomes" id="UP000054166"/>
    </source>
</evidence>
<feature type="region of interest" description="Disordered" evidence="7">
    <location>
        <begin position="230"/>
        <end position="249"/>
    </location>
</feature>
<evidence type="ECO:0000313" key="9">
    <source>
        <dbReference type="EMBL" id="KIM80395.1"/>
    </source>
</evidence>
<reference evidence="10" key="2">
    <citation type="submission" date="2015-01" db="EMBL/GenBank/DDBJ databases">
        <title>Evolutionary Origins and Diversification of the Mycorrhizal Mutualists.</title>
        <authorList>
            <consortium name="DOE Joint Genome Institute"/>
            <consortium name="Mycorrhizal Genomics Consortium"/>
            <person name="Kohler A."/>
            <person name="Kuo A."/>
            <person name="Nagy L.G."/>
            <person name="Floudas D."/>
            <person name="Copeland A."/>
            <person name="Barry K.W."/>
            <person name="Cichocki N."/>
            <person name="Veneault-Fourrey C."/>
            <person name="LaButti K."/>
            <person name="Lindquist E.A."/>
            <person name="Lipzen A."/>
            <person name="Lundell T."/>
            <person name="Morin E."/>
            <person name="Murat C."/>
            <person name="Riley R."/>
            <person name="Ohm R."/>
            <person name="Sun H."/>
            <person name="Tunlid A."/>
            <person name="Henrissat B."/>
            <person name="Grigoriev I.V."/>
            <person name="Hibbett D.S."/>
            <person name="Martin F."/>
        </authorList>
    </citation>
    <scope>NUCLEOTIDE SEQUENCE [LARGE SCALE GENOMIC DNA]</scope>
    <source>
        <strain evidence="10">F 1598</strain>
    </source>
</reference>
<feature type="binding site" evidence="6">
    <location>
        <position position="73"/>
    </location>
    <ligand>
        <name>ATP</name>
        <dbReference type="ChEBI" id="CHEBI:30616"/>
    </ligand>
</feature>
<dbReference type="GO" id="GO:0005524">
    <property type="term" value="F:ATP binding"/>
    <property type="evidence" value="ECO:0007669"/>
    <property type="project" value="UniProtKB-UniRule"/>
</dbReference>
<dbReference type="EMBL" id="KN833004">
    <property type="protein sequence ID" value="KIM80395.1"/>
    <property type="molecule type" value="Genomic_DNA"/>
</dbReference>
<proteinExistence type="predicted"/>
<feature type="region of interest" description="Disordered" evidence="7">
    <location>
        <begin position="453"/>
        <end position="565"/>
    </location>
</feature>
<feature type="compositionally biased region" description="Acidic residues" evidence="7">
    <location>
        <begin position="793"/>
        <end position="807"/>
    </location>
</feature>
<accession>A0A0C3F6U1</accession>
<evidence type="ECO:0000259" key="8">
    <source>
        <dbReference type="PROSITE" id="PS50011"/>
    </source>
</evidence>
<keyword evidence="5 6" id="KW-0067">ATP-binding</keyword>
<dbReference type="OrthoDB" id="68483at2759"/>
<dbReference type="PROSITE" id="PS00107">
    <property type="entry name" value="PROTEIN_KINASE_ATP"/>
    <property type="match status" value="1"/>
</dbReference>
<dbReference type="Proteomes" id="UP000054166">
    <property type="component" value="Unassembled WGS sequence"/>
</dbReference>
<keyword evidence="10" id="KW-1185">Reference proteome</keyword>
<dbReference type="GO" id="GO:0004674">
    <property type="term" value="F:protein serine/threonine kinase activity"/>
    <property type="evidence" value="ECO:0007669"/>
    <property type="project" value="UniProtKB-KW"/>
</dbReference>
<evidence type="ECO:0000256" key="4">
    <source>
        <dbReference type="ARBA" id="ARBA00022777"/>
    </source>
</evidence>
<evidence type="ECO:0000256" key="1">
    <source>
        <dbReference type="ARBA" id="ARBA00022527"/>
    </source>
</evidence>
<dbReference type="CDD" id="cd14008">
    <property type="entry name" value="STKc_LKB1_CaMKK"/>
    <property type="match status" value="1"/>
</dbReference>
<feature type="compositionally biased region" description="Basic residues" evidence="7">
    <location>
        <begin position="478"/>
        <end position="493"/>
    </location>
</feature>
<feature type="region of interest" description="Disordered" evidence="7">
    <location>
        <begin position="1"/>
        <end position="32"/>
    </location>
</feature>
<feature type="compositionally biased region" description="Basic and acidic residues" evidence="7">
    <location>
        <begin position="237"/>
        <end position="249"/>
    </location>
</feature>
<keyword evidence="2" id="KW-0808">Transferase</keyword>
<keyword evidence="4" id="KW-0418">Kinase</keyword>
<evidence type="ECO:0000256" key="7">
    <source>
        <dbReference type="SAM" id="MobiDB-lite"/>
    </source>
</evidence>
<dbReference type="GO" id="GO:0007165">
    <property type="term" value="P:signal transduction"/>
    <property type="evidence" value="ECO:0007669"/>
    <property type="project" value="TreeGrafter"/>
</dbReference>
<dbReference type="HOGENOM" id="CLU_015979_0_0_1"/>
<dbReference type="PANTHER" id="PTHR43895:SF152">
    <property type="entry name" value="SERINE_THREONINE-PROTEIN KINASE TOS3"/>
    <property type="match status" value="1"/>
</dbReference>
<dbReference type="SUPFAM" id="SSF56112">
    <property type="entry name" value="Protein kinase-like (PK-like)"/>
    <property type="match status" value="1"/>
</dbReference>
<evidence type="ECO:0000256" key="2">
    <source>
        <dbReference type="ARBA" id="ARBA00022679"/>
    </source>
</evidence>
<feature type="region of interest" description="Disordered" evidence="7">
    <location>
        <begin position="585"/>
        <end position="633"/>
    </location>
</feature>
<dbReference type="PANTHER" id="PTHR43895">
    <property type="entry name" value="CALCIUM/CALMODULIN-DEPENDENT PROTEIN KINASE KINASE-RELATED"/>
    <property type="match status" value="1"/>
</dbReference>
<dbReference type="InterPro" id="IPR000719">
    <property type="entry name" value="Prot_kinase_dom"/>
</dbReference>